<organism evidence="7 8">
    <name type="scientific">Anisodus acutangulus</name>
    <dbReference type="NCBI Taxonomy" id="402998"/>
    <lineage>
        <taxon>Eukaryota</taxon>
        <taxon>Viridiplantae</taxon>
        <taxon>Streptophyta</taxon>
        <taxon>Embryophyta</taxon>
        <taxon>Tracheophyta</taxon>
        <taxon>Spermatophyta</taxon>
        <taxon>Magnoliopsida</taxon>
        <taxon>eudicotyledons</taxon>
        <taxon>Gunneridae</taxon>
        <taxon>Pentapetalae</taxon>
        <taxon>asterids</taxon>
        <taxon>lamiids</taxon>
        <taxon>Solanales</taxon>
        <taxon>Solanaceae</taxon>
        <taxon>Solanoideae</taxon>
        <taxon>Hyoscyameae</taxon>
        <taxon>Anisodus</taxon>
    </lineage>
</organism>
<dbReference type="OrthoDB" id="2011645at2759"/>
<feature type="domain" description="Phytocyanin" evidence="6">
    <location>
        <begin position="87"/>
        <end position="182"/>
    </location>
</feature>
<evidence type="ECO:0000256" key="4">
    <source>
        <dbReference type="ARBA" id="ARBA00071970"/>
    </source>
</evidence>
<dbReference type="FunFam" id="2.60.40.420:FF:000013">
    <property type="entry name" value="basic blue protein-like"/>
    <property type="match status" value="1"/>
</dbReference>
<gene>
    <name evidence="7" type="ORF">K7X08_009094</name>
</gene>
<protein>
    <recommendedName>
        <fullName evidence="4">Basic blue protein</fullName>
    </recommendedName>
    <alternativeName>
        <fullName evidence="5">Plantacyanin</fullName>
    </alternativeName>
</protein>
<dbReference type="InterPro" id="IPR028871">
    <property type="entry name" value="BlueCu_1_BS"/>
</dbReference>
<dbReference type="CDD" id="cd11013">
    <property type="entry name" value="Plantacyanin"/>
    <property type="match status" value="1"/>
</dbReference>
<dbReference type="EMBL" id="JAJAGQ010000001">
    <property type="protein sequence ID" value="KAJ8572583.1"/>
    <property type="molecule type" value="Genomic_DNA"/>
</dbReference>
<dbReference type="GO" id="GO:0046872">
    <property type="term" value="F:metal ion binding"/>
    <property type="evidence" value="ECO:0007669"/>
    <property type="project" value="UniProtKB-KW"/>
</dbReference>
<reference evidence="8" key="1">
    <citation type="journal article" date="2023" name="Proc. Natl. Acad. Sci. U.S.A.">
        <title>Genomic and structural basis for evolution of tropane alkaloid biosynthesis.</title>
        <authorList>
            <person name="Wanga Y.-J."/>
            <person name="Taina T."/>
            <person name="Yua J.-Y."/>
            <person name="Lia J."/>
            <person name="Xua B."/>
            <person name="Chenc J."/>
            <person name="D'Auriad J.C."/>
            <person name="Huanga J.-P."/>
            <person name="Huanga S.-X."/>
        </authorList>
    </citation>
    <scope>NUCLEOTIDE SEQUENCE [LARGE SCALE GENOMIC DNA]</scope>
    <source>
        <strain evidence="8">cv. KIB-2019</strain>
    </source>
</reference>
<dbReference type="PROSITE" id="PS00196">
    <property type="entry name" value="COPPER_BLUE"/>
    <property type="match status" value="1"/>
</dbReference>
<dbReference type="SUPFAM" id="SSF49503">
    <property type="entry name" value="Cupredoxins"/>
    <property type="match status" value="1"/>
</dbReference>
<dbReference type="Pfam" id="PF02298">
    <property type="entry name" value="Cu_bind_like"/>
    <property type="match status" value="1"/>
</dbReference>
<dbReference type="InterPro" id="IPR003245">
    <property type="entry name" value="Phytocyanin_dom"/>
</dbReference>
<keyword evidence="8" id="KW-1185">Reference proteome</keyword>
<dbReference type="GO" id="GO:0009055">
    <property type="term" value="F:electron transfer activity"/>
    <property type="evidence" value="ECO:0007669"/>
    <property type="project" value="InterPro"/>
</dbReference>
<evidence type="ECO:0000313" key="8">
    <source>
        <dbReference type="Proteomes" id="UP001152561"/>
    </source>
</evidence>
<dbReference type="GO" id="GO:0005886">
    <property type="term" value="C:plasma membrane"/>
    <property type="evidence" value="ECO:0007669"/>
    <property type="project" value="TreeGrafter"/>
</dbReference>
<dbReference type="AlphaFoldDB" id="A0A9Q1MZ88"/>
<name>A0A9Q1MZ88_9SOLA</name>
<evidence type="ECO:0000256" key="5">
    <source>
        <dbReference type="ARBA" id="ARBA00082491"/>
    </source>
</evidence>
<keyword evidence="3" id="KW-1015">Disulfide bond</keyword>
<accession>A0A9Q1MZ88</accession>
<evidence type="ECO:0000256" key="2">
    <source>
        <dbReference type="ARBA" id="ARBA00023008"/>
    </source>
</evidence>
<dbReference type="InterPro" id="IPR039391">
    <property type="entry name" value="Phytocyanin-like"/>
</dbReference>
<dbReference type="Proteomes" id="UP001152561">
    <property type="component" value="Unassembled WGS sequence"/>
</dbReference>
<dbReference type="Gene3D" id="2.60.40.420">
    <property type="entry name" value="Cupredoxins - blue copper proteins"/>
    <property type="match status" value="1"/>
</dbReference>
<dbReference type="PANTHER" id="PTHR33021">
    <property type="entry name" value="BLUE COPPER PROTEIN"/>
    <property type="match status" value="1"/>
</dbReference>
<evidence type="ECO:0000313" key="7">
    <source>
        <dbReference type="EMBL" id="KAJ8572583.1"/>
    </source>
</evidence>
<dbReference type="PANTHER" id="PTHR33021:SF9">
    <property type="entry name" value="PUTATIVE, EXPRESSED-RELATED"/>
    <property type="match status" value="1"/>
</dbReference>
<dbReference type="PROSITE" id="PS51485">
    <property type="entry name" value="PHYTOCYANIN"/>
    <property type="match status" value="1"/>
</dbReference>
<keyword evidence="2" id="KW-0186">Copper</keyword>
<proteinExistence type="predicted"/>
<evidence type="ECO:0000256" key="3">
    <source>
        <dbReference type="ARBA" id="ARBA00023157"/>
    </source>
</evidence>
<keyword evidence="1" id="KW-0479">Metal-binding</keyword>
<dbReference type="InterPro" id="IPR008972">
    <property type="entry name" value="Cupredoxin"/>
</dbReference>
<comment type="caution">
    <text evidence="7">The sequence shown here is derived from an EMBL/GenBank/DDBJ whole genome shotgun (WGS) entry which is preliminary data.</text>
</comment>
<evidence type="ECO:0000259" key="6">
    <source>
        <dbReference type="PROSITE" id="PS51485"/>
    </source>
</evidence>
<dbReference type="InterPro" id="IPR041844">
    <property type="entry name" value="Plantacyanin"/>
</dbReference>
<evidence type="ECO:0000256" key="1">
    <source>
        <dbReference type="ARBA" id="ARBA00022723"/>
    </source>
</evidence>
<sequence>MYWLGVAPEPLGREHLVPDKDEDFYIKEAANMLVRALDCSQSSEVKSRASQISNKLSNEGRSSAMKMKVVLVLCIVMLIQTEVAHAAVYNVGGSGGWTFNTVGWPKGKRFRAGDILAFNYPSGAHNVVVVNKDGYNKCSTPRGAKVYNKGGDKVKLAKGQNYFICNFPGHCQSGMKISVFAM</sequence>